<dbReference type="OrthoDB" id="29145at2759"/>
<dbReference type="RefSeq" id="XP_010248168.1">
    <property type="nucleotide sequence ID" value="XM_010249866.2"/>
</dbReference>
<dbReference type="GO" id="GO:0015031">
    <property type="term" value="P:protein transport"/>
    <property type="evidence" value="ECO:0007669"/>
    <property type="project" value="UniProtKB-KW"/>
</dbReference>
<dbReference type="AlphaFoldDB" id="A0A1U7ZAK9"/>
<name>A0A1U7ZAK9_NELNU</name>
<accession>A0A1U7ZAK9</accession>
<dbReference type="STRING" id="4432.A0A1U7ZAK9"/>
<organism evidence="4 5">
    <name type="scientific">Nelumbo nucifera</name>
    <name type="common">Sacred lotus</name>
    <dbReference type="NCBI Taxonomy" id="4432"/>
    <lineage>
        <taxon>Eukaryota</taxon>
        <taxon>Viridiplantae</taxon>
        <taxon>Streptophyta</taxon>
        <taxon>Embryophyta</taxon>
        <taxon>Tracheophyta</taxon>
        <taxon>Spermatophyta</taxon>
        <taxon>Magnoliopsida</taxon>
        <taxon>Proteales</taxon>
        <taxon>Nelumbonaceae</taxon>
        <taxon>Nelumbo</taxon>
    </lineage>
</organism>
<dbReference type="Proteomes" id="UP000189703">
    <property type="component" value="Unplaced"/>
</dbReference>
<gene>
    <name evidence="5" type="primary">LOC104591071</name>
</gene>
<keyword evidence="4" id="KW-1185">Reference proteome</keyword>
<reference evidence="5" key="1">
    <citation type="submission" date="2025-08" db="UniProtKB">
        <authorList>
            <consortium name="RefSeq"/>
        </authorList>
    </citation>
    <scope>IDENTIFICATION</scope>
</reference>
<dbReference type="PANTHER" id="PTHR23316">
    <property type="entry name" value="IMPORTIN ALPHA"/>
    <property type="match status" value="1"/>
</dbReference>
<proteinExistence type="inferred from homology"/>
<dbReference type="KEGG" id="nnu:104591071"/>
<dbReference type="InterPro" id="IPR016024">
    <property type="entry name" value="ARM-type_fold"/>
</dbReference>
<dbReference type="InParanoid" id="A0A1U7ZAK9"/>
<dbReference type="SMART" id="SM00185">
    <property type="entry name" value="ARM"/>
    <property type="match status" value="2"/>
</dbReference>
<protein>
    <submittedName>
        <fullName evidence="5">Importin subunit alpha-9-like</fullName>
    </submittedName>
</protein>
<dbReference type="Gene3D" id="1.25.10.10">
    <property type="entry name" value="Leucine-rich Repeat Variant"/>
    <property type="match status" value="1"/>
</dbReference>
<comment type="similarity">
    <text evidence="1">Belongs to the importin alpha family.</text>
</comment>
<evidence type="ECO:0000256" key="1">
    <source>
        <dbReference type="ARBA" id="ARBA00010394"/>
    </source>
</evidence>
<dbReference type="InterPro" id="IPR000225">
    <property type="entry name" value="Armadillo"/>
</dbReference>
<dbReference type="SUPFAM" id="SSF48371">
    <property type="entry name" value="ARM repeat"/>
    <property type="match status" value="1"/>
</dbReference>
<dbReference type="Pfam" id="PF00514">
    <property type="entry name" value="Arm"/>
    <property type="match status" value="2"/>
</dbReference>
<evidence type="ECO:0000313" key="4">
    <source>
        <dbReference type="Proteomes" id="UP000189703"/>
    </source>
</evidence>
<dbReference type="eggNOG" id="KOG0166">
    <property type="taxonomic scope" value="Eukaryota"/>
</dbReference>
<evidence type="ECO:0000256" key="3">
    <source>
        <dbReference type="ARBA" id="ARBA00022927"/>
    </source>
</evidence>
<evidence type="ECO:0000256" key="2">
    <source>
        <dbReference type="ARBA" id="ARBA00022448"/>
    </source>
</evidence>
<keyword evidence="2" id="KW-0813">Transport</keyword>
<dbReference type="GeneID" id="104591071"/>
<keyword evidence="3" id="KW-0653">Protein transport</keyword>
<dbReference type="OMA" id="AMEIAWI"/>
<sequence length="205" mass="22324">MEVLRSLGNLVAGDSQTTHVVLIAGQDITDNAISALIKCLKSEHRVLKKEAAWVLSNIAAGSLAHKQLIHSSEAVPLLLRLLLTAPFDIRKEAAYALGNLCVAPMEGAGQPNVILEHLVSLVGRGCLPGFINLVRSADIDAARLGLQFLELVMRGMPNGEGPKLVEREDGIDAMERFQFHENEDLRNMANGLVDRYFGENYGLDD</sequence>
<evidence type="ECO:0000313" key="5">
    <source>
        <dbReference type="RefSeq" id="XP_010248168.1"/>
    </source>
</evidence>
<dbReference type="InterPro" id="IPR011989">
    <property type="entry name" value="ARM-like"/>
</dbReference>